<evidence type="ECO:0000313" key="4">
    <source>
        <dbReference type="EMBL" id="VEF10850.1"/>
    </source>
</evidence>
<dbReference type="CDD" id="cd00156">
    <property type="entry name" value="REC"/>
    <property type="match status" value="1"/>
</dbReference>
<feature type="domain" description="Response regulatory" evidence="3">
    <location>
        <begin position="46"/>
        <end position="159"/>
    </location>
</feature>
<dbReference type="SUPFAM" id="SSF52172">
    <property type="entry name" value="CheY-like"/>
    <property type="match status" value="1"/>
</dbReference>
<dbReference type="PANTHER" id="PTHR44591:SF3">
    <property type="entry name" value="RESPONSE REGULATORY DOMAIN-CONTAINING PROTEIN"/>
    <property type="match status" value="1"/>
</dbReference>
<dbReference type="AlphaFoldDB" id="A0A448DVR0"/>
<evidence type="ECO:0000259" key="3">
    <source>
        <dbReference type="PROSITE" id="PS50110"/>
    </source>
</evidence>
<dbReference type="PROSITE" id="PS50110">
    <property type="entry name" value="RESPONSE_REGULATORY"/>
    <property type="match status" value="1"/>
</dbReference>
<dbReference type="Gene3D" id="3.40.50.2300">
    <property type="match status" value="1"/>
</dbReference>
<dbReference type="Pfam" id="PF00072">
    <property type="entry name" value="Response_reg"/>
    <property type="match status" value="1"/>
</dbReference>
<dbReference type="InterPro" id="IPR011006">
    <property type="entry name" value="CheY-like_superfamily"/>
</dbReference>
<keyword evidence="1 2" id="KW-0597">Phosphoprotein</keyword>
<proteinExistence type="predicted"/>
<evidence type="ECO:0000313" key="5">
    <source>
        <dbReference type="Proteomes" id="UP000281909"/>
    </source>
</evidence>
<feature type="modified residue" description="4-aspartylphosphate" evidence="2">
    <location>
        <position position="97"/>
    </location>
</feature>
<reference evidence="4 5" key="1">
    <citation type="submission" date="2018-12" db="EMBL/GenBank/DDBJ databases">
        <authorList>
            <consortium name="Pathogen Informatics"/>
        </authorList>
    </citation>
    <scope>NUCLEOTIDE SEQUENCE [LARGE SCALE GENOMIC DNA]</scope>
    <source>
        <strain evidence="4 5">NCTC9428</strain>
    </source>
</reference>
<organism evidence="4 5">
    <name type="scientific">Pseudomonas fluorescens</name>
    <dbReference type="NCBI Taxonomy" id="294"/>
    <lineage>
        <taxon>Bacteria</taxon>
        <taxon>Pseudomonadati</taxon>
        <taxon>Pseudomonadota</taxon>
        <taxon>Gammaproteobacteria</taxon>
        <taxon>Pseudomonadales</taxon>
        <taxon>Pseudomonadaceae</taxon>
        <taxon>Pseudomonas</taxon>
    </lineage>
</organism>
<dbReference type="PANTHER" id="PTHR44591">
    <property type="entry name" value="STRESS RESPONSE REGULATOR PROTEIN 1"/>
    <property type="match status" value="1"/>
</dbReference>
<evidence type="ECO:0000256" key="2">
    <source>
        <dbReference type="PROSITE-ProRule" id="PRU00169"/>
    </source>
</evidence>
<sequence length="168" mass="18725">MLLAPARYTRYLRLHSYDRPFVRVRFLAKGDYLNVNWEGILPILGEVIVIEDDPTLQSLMTDIMAEIGAKTVTFTTADEALRYLLQAHEKCALVIADHGVPGQVQGIEFIAMVKGRWPHIAAILTSGYLIETSAVPAQTIYLHKPWSLDAMLVAVAELLQPGNPISKR</sequence>
<dbReference type="EMBL" id="LR134318">
    <property type="protein sequence ID" value="VEF10850.1"/>
    <property type="molecule type" value="Genomic_DNA"/>
</dbReference>
<dbReference type="SMART" id="SM00448">
    <property type="entry name" value="REC"/>
    <property type="match status" value="1"/>
</dbReference>
<gene>
    <name evidence="4" type="ORF">NCTC9428_02464</name>
</gene>
<protein>
    <submittedName>
        <fullName evidence="4">Response regulator</fullName>
    </submittedName>
</protein>
<evidence type="ECO:0000256" key="1">
    <source>
        <dbReference type="ARBA" id="ARBA00022553"/>
    </source>
</evidence>
<dbReference type="GO" id="GO:0000160">
    <property type="term" value="P:phosphorelay signal transduction system"/>
    <property type="evidence" value="ECO:0007669"/>
    <property type="project" value="InterPro"/>
</dbReference>
<name>A0A448DVR0_PSEFL</name>
<dbReference type="InterPro" id="IPR050595">
    <property type="entry name" value="Bact_response_regulator"/>
</dbReference>
<dbReference type="Proteomes" id="UP000281909">
    <property type="component" value="Chromosome"/>
</dbReference>
<accession>A0A448DVR0</accession>
<dbReference type="InterPro" id="IPR001789">
    <property type="entry name" value="Sig_transdc_resp-reg_receiver"/>
</dbReference>